<accession>A0AAD5RLQ4</accession>
<sequence>MSYVTKEAVWPANAVQQAVQDIIVRFYELADCQESDAGAQMAARVFSRNATLITPTGTFKGSSEISKSRDNAWRAVSSRKHRVLRVFAGDDSGSELVILGTVAMGLKNGSSLDSQFACHIAVVASDQDDAEPGSPRLGFMQVFALDSEPQIT</sequence>
<protein>
    <submittedName>
        <fullName evidence="1">SnoaL-like domain containing protein</fullName>
    </submittedName>
</protein>
<dbReference type="Proteomes" id="UP001201980">
    <property type="component" value="Unassembled WGS sequence"/>
</dbReference>
<reference evidence="1" key="1">
    <citation type="submission" date="2022-07" db="EMBL/GenBank/DDBJ databases">
        <title>Draft genome sequence of Zalerion maritima ATCC 34329, a (micro)plastics degrading marine fungus.</title>
        <authorList>
            <person name="Paco A."/>
            <person name="Goncalves M.F.M."/>
            <person name="Rocha-Santos T.A.P."/>
            <person name="Alves A."/>
        </authorList>
    </citation>
    <scope>NUCLEOTIDE SEQUENCE</scope>
    <source>
        <strain evidence="1">ATCC 34329</strain>
    </source>
</reference>
<evidence type="ECO:0000313" key="1">
    <source>
        <dbReference type="EMBL" id="KAJ2897521.1"/>
    </source>
</evidence>
<keyword evidence="2" id="KW-1185">Reference proteome</keyword>
<comment type="caution">
    <text evidence="1">The sequence shown here is derived from an EMBL/GenBank/DDBJ whole genome shotgun (WGS) entry which is preliminary data.</text>
</comment>
<proteinExistence type="predicted"/>
<evidence type="ECO:0000313" key="2">
    <source>
        <dbReference type="Proteomes" id="UP001201980"/>
    </source>
</evidence>
<dbReference type="SUPFAM" id="SSF54427">
    <property type="entry name" value="NTF2-like"/>
    <property type="match status" value="1"/>
</dbReference>
<dbReference type="InterPro" id="IPR032710">
    <property type="entry name" value="NTF2-like_dom_sf"/>
</dbReference>
<dbReference type="EMBL" id="JAKWBI020000272">
    <property type="protein sequence ID" value="KAJ2897521.1"/>
    <property type="molecule type" value="Genomic_DNA"/>
</dbReference>
<name>A0AAD5RLQ4_9PEZI</name>
<gene>
    <name evidence="1" type="ORF">MKZ38_004644</name>
</gene>
<dbReference type="AlphaFoldDB" id="A0AAD5RLQ4"/>
<dbReference type="PANTHER" id="PTHR39401">
    <property type="entry name" value="SNOAL-LIKE DOMAIN-CONTAINING PROTEIN"/>
    <property type="match status" value="1"/>
</dbReference>
<dbReference type="PANTHER" id="PTHR39401:SF1">
    <property type="entry name" value="SNOAL-LIKE DOMAIN-CONTAINING PROTEIN"/>
    <property type="match status" value="1"/>
</dbReference>
<organism evidence="1 2">
    <name type="scientific">Zalerion maritima</name>
    <dbReference type="NCBI Taxonomy" id="339359"/>
    <lineage>
        <taxon>Eukaryota</taxon>
        <taxon>Fungi</taxon>
        <taxon>Dikarya</taxon>
        <taxon>Ascomycota</taxon>
        <taxon>Pezizomycotina</taxon>
        <taxon>Sordariomycetes</taxon>
        <taxon>Lulworthiomycetidae</taxon>
        <taxon>Lulworthiales</taxon>
        <taxon>Lulworthiaceae</taxon>
        <taxon>Zalerion</taxon>
    </lineage>
</organism>